<gene>
    <name evidence="4" type="ORF">SAMN03080614_103012</name>
</gene>
<dbReference type="STRING" id="1120990.SAMN03080614_103012"/>
<evidence type="ECO:0000313" key="4">
    <source>
        <dbReference type="EMBL" id="SET00528.1"/>
    </source>
</evidence>
<evidence type="ECO:0000256" key="1">
    <source>
        <dbReference type="ARBA" id="ARBA00022692"/>
    </source>
</evidence>
<evidence type="ECO:0000313" key="5">
    <source>
        <dbReference type="Proteomes" id="UP000243819"/>
    </source>
</evidence>
<dbReference type="EMBL" id="FOIF01000030">
    <property type="protein sequence ID" value="SET00528.1"/>
    <property type="molecule type" value="Genomic_DNA"/>
</dbReference>
<accession>A0A1I0B3J8</accession>
<feature type="transmembrane region" description="Helical" evidence="3">
    <location>
        <begin position="104"/>
        <end position="130"/>
    </location>
</feature>
<proteinExistence type="predicted"/>
<sequence>MNKGKLLGLYSLSIAMVALVTTYISFPIAFGYINLGDAVIFSIALVFGPTAGFVAGAVGSALADIILGYPLWAPFTFVIKGLEGFVVGLVSIIYLKEGFKNYKIVLALIIAVLILNAGYFVAAIFLYGFAAAVADAPLNIIQGVVSLALTFVLAPAIKRIKVIQ</sequence>
<dbReference type="PANTHER" id="PTHR37815">
    <property type="entry name" value="UPF0397 PROTEIN BC_2624-RELATED"/>
    <property type="match status" value="1"/>
</dbReference>
<feature type="transmembrane region" description="Helical" evidence="3">
    <location>
        <begin position="6"/>
        <end position="26"/>
    </location>
</feature>
<dbReference type="GO" id="GO:0016020">
    <property type="term" value="C:membrane"/>
    <property type="evidence" value="ECO:0007669"/>
    <property type="project" value="InterPro"/>
</dbReference>
<evidence type="ECO:0000256" key="2">
    <source>
        <dbReference type="ARBA" id="ARBA00022989"/>
    </source>
</evidence>
<keyword evidence="5" id="KW-1185">Reference proteome</keyword>
<evidence type="ECO:0000256" key="3">
    <source>
        <dbReference type="SAM" id="Phobius"/>
    </source>
</evidence>
<dbReference type="Proteomes" id="UP000243819">
    <property type="component" value="Unassembled WGS sequence"/>
</dbReference>
<protein>
    <submittedName>
        <fullName evidence="4">Uncharacterized membrane protein</fullName>
    </submittedName>
</protein>
<name>A0A1I0B3J8_9FIRM</name>
<dbReference type="Pfam" id="PF07155">
    <property type="entry name" value="ECF-ribofla_trS"/>
    <property type="match status" value="1"/>
</dbReference>
<keyword evidence="1 3" id="KW-0812">Transmembrane</keyword>
<dbReference type="OrthoDB" id="411368at2"/>
<dbReference type="Gene3D" id="1.10.1760.20">
    <property type="match status" value="1"/>
</dbReference>
<organism evidence="4 5">
    <name type="scientific">Anaerobranca gottschalkii DSM 13577</name>
    <dbReference type="NCBI Taxonomy" id="1120990"/>
    <lineage>
        <taxon>Bacteria</taxon>
        <taxon>Bacillati</taxon>
        <taxon>Bacillota</taxon>
        <taxon>Clostridia</taxon>
        <taxon>Eubacteriales</taxon>
        <taxon>Proteinivoracaceae</taxon>
        <taxon>Anaerobranca</taxon>
    </lineage>
</organism>
<feature type="transmembrane region" description="Helical" evidence="3">
    <location>
        <begin position="38"/>
        <end position="59"/>
    </location>
</feature>
<feature type="transmembrane region" description="Helical" evidence="3">
    <location>
        <begin position="136"/>
        <end position="157"/>
    </location>
</feature>
<dbReference type="RefSeq" id="WP_091350954.1">
    <property type="nucleotide sequence ID" value="NZ_FOIF01000030.1"/>
</dbReference>
<dbReference type="InterPro" id="IPR009825">
    <property type="entry name" value="ECF_substrate-spec-like"/>
</dbReference>
<keyword evidence="2 3" id="KW-1133">Transmembrane helix</keyword>
<keyword evidence="3" id="KW-0472">Membrane</keyword>
<dbReference type="PANTHER" id="PTHR37815:SF3">
    <property type="entry name" value="UPF0397 PROTEIN SPR0429"/>
    <property type="match status" value="1"/>
</dbReference>
<reference evidence="5" key="1">
    <citation type="submission" date="2016-10" db="EMBL/GenBank/DDBJ databases">
        <authorList>
            <person name="Varghese N."/>
            <person name="Submissions S."/>
        </authorList>
    </citation>
    <scope>NUCLEOTIDE SEQUENCE [LARGE SCALE GENOMIC DNA]</scope>
    <source>
        <strain evidence="5">DSM 13577</strain>
    </source>
</reference>
<feature type="transmembrane region" description="Helical" evidence="3">
    <location>
        <begin position="71"/>
        <end position="95"/>
    </location>
</feature>
<dbReference type="AlphaFoldDB" id="A0A1I0B3J8"/>